<dbReference type="InterPro" id="IPR007627">
    <property type="entry name" value="RNA_pol_sigma70_r2"/>
</dbReference>
<dbReference type="Pfam" id="PF08281">
    <property type="entry name" value="Sigma70_r4_2"/>
    <property type="match status" value="1"/>
</dbReference>
<dbReference type="EMBL" id="CADIJR010000069">
    <property type="protein sequence ID" value="CAB3694912.1"/>
    <property type="molecule type" value="Genomic_DNA"/>
</dbReference>
<dbReference type="RefSeq" id="WP_054431674.1">
    <property type="nucleotide sequence ID" value="NZ_CADIJR010000069.1"/>
</dbReference>
<dbReference type="NCBIfam" id="TIGR02937">
    <property type="entry name" value="sigma70-ECF"/>
    <property type="match status" value="1"/>
</dbReference>
<dbReference type="Gene3D" id="1.10.10.10">
    <property type="entry name" value="Winged helix-like DNA-binding domain superfamily/Winged helix DNA-binding domain"/>
    <property type="match status" value="1"/>
</dbReference>
<evidence type="ECO:0000259" key="5">
    <source>
        <dbReference type="Pfam" id="PF04542"/>
    </source>
</evidence>
<dbReference type="GO" id="GO:0016987">
    <property type="term" value="F:sigma factor activity"/>
    <property type="evidence" value="ECO:0007669"/>
    <property type="project" value="UniProtKB-KW"/>
</dbReference>
<keyword evidence="3" id="KW-0731">Sigma factor</keyword>
<evidence type="ECO:0000313" key="8">
    <source>
        <dbReference type="Proteomes" id="UP000507979"/>
    </source>
</evidence>
<reference evidence="7 8" key="1">
    <citation type="submission" date="2020-04" db="EMBL/GenBank/DDBJ databases">
        <authorList>
            <person name="De Canck E."/>
        </authorList>
    </citation>
    <scope>NUCLEOTIDE SEQUENCE [LARGE SCALE GENOMIC DNA]</scope>
    <source>
        <strain evidence="7 8">LMG 26845</strain>
    </source>
</reference>
<evidence type="ECO:0000259" key="6">
    <source>
        <dbReference type="Pfam" id="PF08281"/>
    </source>
</evidence>
<proteinExistence type="inferred from homology"/>
<organism evidence="7 8">
    <name type="scientific">Achromobacter insuavis</name>
    <dbReference type="NCBI Taxonomy" id="1287735"/>
    <lineage>
        <taxon>Bacteria</taxon>
        <taxon>Pseudomonadati</taxon>
        <taxon>Pseudomonadota</taxon>
        <taxon>Betaproteobacteria</taxon>
        <taxon>Burkholderiales</taxon>
        <taxon>Alcaligenaceae</taxon>
        <taxon>Achromobacter</taxon>
    </lineage>
</organism>
<sequence>MAINHSGAHAPVEGLYQQHQSWLRDWLRRKTGCPFDAADLTQDTFLKVLLRAGEARSYREPRAYLVTIAHGLMVNLFRRRDIERAYLDTLAAHEDGLAPSPERRALALEALIEIDRLLDGLPPKVRKAFLLSQLEGLRHGEIAECLQVSVSSVRQYLARAMQHCLSAW</sequence>
<dbReference type="NCBIfam" id="NF007232">
    <property type="entry name" value="PRK09651.1"/>
    <property type="match status" value="1"/>
</dbReference>
<keyword evidence="2" id="KW-0805">Transcription regulation</keyword>
<dbReference type="SUPFAM" id="SSF88659">
    <property type="entry name" value="Sigma3 and sigma4 domains of RNA polymerase sigma factors"/>
    <property type="match status" value="1"/>
</dbReference>
<dbReference type="PANTHER" id="PTHR43133:SF63">
    <property type="entry name" value="RNA POLYMERASE SIGMA FACTOR FECI-RELATED"/>
    <property type="match status" value="1"/>
</dbReference>
<dbReference type="CDD" id="cd06171">
    <property type="entry name" value="Sigma70_r4"/>
    <property type="match status" value="1"/>
</dbReference>
<evidence type="ECO:0000313" key="7">
    <source>
        <dbReference type="EMBL" id="CAB3694912.1"/>
    </source>
</evidence>
<dbReference type="GeneID" id="92900826"/>
<feature type="domain" description="RNA polymerase sigma-70 region 2" evidence="5">
    <location>
        <begin position="15"/>
        <end position="81"/>
    </location>
</feature>
<dbReference type="InterPro" id="IPR013324">
    <property type="entry name" value="RNA_pol_sigma_r3/r4-like"/>
</dbReference>
<dbReference type="InterPro" id="IPR013325">
    <property type="entry name" value="RNA_pol_sigma_r2"/>
</dbReference>
<dbReference type="GO" id="GO:0006352">
    <property type="term" value="P:DNA-templated transcription initiation"/>
    <property type="evidence" value="ECO:0007669"/>
    <property type="project" value="InterPro"/>
</dbReference>
<evidence type="ECO:0000256" key="2">
    <source>
        <dbReference type="ARBA" id="ARBA00023015"/>
    </source>
</evidence>
<comment type="similarity">
    <text evidence="1">Belongs to the sigma-70 factor family. ECF subfamily.</text>
</comment>
<dbReference type="NCBIfam" id="NF009180">
    <property type="entry name" value="PRK12528.1"/>
    <property type="match status" value="1"/>
</dbReference>
<dbReference type="InterPro" id="IPR036388">
    <property type="entry name" value="WH-like_DNA-bd_sf"/>
</dbReference>
<evidence type="ECO:0000256" key="3">
    <source>
        <dbReference type="ARBA" id="ARBA00023082"/>
    </source>
</evidence>
<dbReference type="Gene3D" id="1.10.1740.10">
    <property type="match status" value="1"/>
</dbReference>
<name>A0A6J5B7V6_9BURK</name>
<keyword evidence="4" id="KW-0804">Transcription</keyword>
<gene>
    <name evidence="7" type="primary">fecI_31</name>
    <name evidence="7" type="ORF">LMG26845_04937</name>
</gene>
<keyword evidence="8" id="KW-1185">Reference proteome</keyword>
<dbReference type="GO" id="GO:0003677">
    <property type="term" value="F:DNA binding"/>
    <property type="evidence" value="ECO:0007669"/>
    <property type="project" value="InterPro"/>
</dbReference>
<dbReference type="Proteomes" id="UP000507979">
    <property type="component" value="Unassembled WGS sequence"/>
</dbReference>
<feature type="domain" description="RNA polymerase sigma factor 70 region 4 type 2" evidence="6">
    <location>
        <begin position="113"/>
        <end position="164"/>
    </location>
</feature>
<protein>
    <submittedName>
        <fullName evidence="7">Putative RNA polymerase sigma factor FecI</fullName>
    </submittedName>
</protein>
<dbReference type="InterPro" id="IPR013249">
    <property type="entry name" value="RNA_pol_sigma70_r4_t2"/>
</dbReference>
<dbReference type="InterPro" id="IPR014284">
    <property type="entry name" value="RNA_pol_sigma-70_dom"/>
</dbReference>
<dbReference type="SUPFAM" id="SSF88946">
    <property type="entry name" value="Sigma2 domain of RNA polymerase sigma factors"/>
    <property type="match status" value="1"/>
</dbReference>
<accession>A0A6J5B7V6</accession>
<dbReference type="InterPro" id="IPR039425">
    <property type="entry name" value="RNA_pol_sigma-70-like"/>
</dbReference>
<evidence type="ECO:0000256" key="4">
    <source>
        <dbReference type="ARBA" id="ARBA00023163"/>
    </source>
</evidence>
<evidence type="ECO:0000256" key="1">
    <source>
        <dbReference type="ARBA" id="ARBA00010641"/>
    </source>
</evidence>
<dbReference type="PANTHER" id="PTHR43133">
    <property type="entry name" value="RNA POLYMERASE ECF-TYPE SIGMA FACTO"/>
    <property type="match status" value="1"/>
</dbReference>
<dbReference type="AlphaFoldDB" id="A0A6J5B7V6"/>
<dbReference type="Pfam" id="PF04542">
    <property type="entry name" value="Sigma70_r2"/>
    <property type="match status" value="1"/>
</dbReference>